<evidence type="ECO:0000313" key="3">
    <source>
        <dbReference type="EMBL" id="KND21616.1"/>
    </source>
</evidence>
<dbReference type="InterPro" id="IPR036457">
    <property type="entry name" value="PPM-type-like_dom_sf"/>
</dbReference>
<dbReference type="EMBL" id="LGSW01000007">
    <property type="protein sequence ID" value="KND21616.1"/>
    <property type="molecule type" value="Genomic_DNA"/>
</dbReference>
<sequence length="691" mass="73776">MNQTTDLFAQTSVQPSWQVYGASSIGKSHIDSNLPNQDSIYLQKTQDGMVAVVCDGAGSAKFSQAGAAFFSQSIGKMLLSLGVSRSVSISGIAFDLGQLTQQIIEQLSQIRLDLQSQLPAESSLRDYHTTFTALLIHSNHQAILVQIGDSPLITSQFVVRHPHIDYFTNLQVYGDDSKNEYVNETHFITQDNWQSFLRVEAIDLSQVDCLALMSDGCADLVFEGASVTPKIYRPFFGNLLFNLTQSQSSQQGSAIIEQALGNPATYRLTGDDKSLVVLLKNQQHYQNLEPMVEGQNETLENETIATEIIATAPNNPTVWHTDAVNHKNTRATSTPDDLAFNNINNIAHNPKPQASVVDTAPATPAATTSQVLPPSQSVSDSTRQRRNTAMMAGAVMLIGTGILGWINKDRLLPTQTVNNVNTAASVASTTPTSAITTPLIAHALGDSYAINLTEAATVTESGNPSDDPIFKVIIASPQGGSIDAIEQKSKPTSSAKTKNDNKNQNKNSVNQPLLSATVTTVVANKNPTVASGAASTALQNQHTETEATLNASQFNNHAIKLAAKASCLPVTDTHDLTSLGVTIQSTMHYYNCQISLPIKSITSQIAGLSKKTEILDSLTLDKGLSEILTSSTSHTAATASTGLPASTVSDSSGNQQIQLYYLGITEPVNHMSATASTDLAALPASSAHLKR</sequence>
<dbReference type="InterPro" id="IPR001932">
    <property type="entry name" value="PPM-type_phosphatase-like_dom"/>
</dbReference>
<feature type="compositionally biased region" description="Low complexity" evidence="1">
    <location>
        <begin position="359"/>
        <end position="368"/>
    </location>
</feature>
<name>A0ABR5IKV4_9HYPH</name>
<evidence type="ECO:0000313" key="4">
    <source>
        <dbReference type="Proteomes" id="UP000053900"/>
    </source>
</evidence>
<feature type="region of interest" description="Disordered" evidence="1">
    <location>
        <begin position="481"/>
        <end position="513"/>
    </location>
</feature>
<dbReference type="Pfam" id="PF13672">
    <property type="entry name" value="PP2C_2"/>
    <property type="match status" value="1"/>
</dbReference>
<feature type="region of interest" description="Disordered" evidence="1">
    <location>
        <begin position="350"/>
        <end position="381"/>
    </location>
</feature>
<accession>A0ABR5IKV4</accession>
<feature type="domain" description="PPM-type phosphatase" evidence="2">
    <location>
        <begin position="25"/>
        <end position="247"/>
    </location>
</feature>
<protein>
    <recommendedName>
        <fullName evidence="2">PPM-type phosphatase domain-containing protein</fullName>
    </recommendedName>
</protein>
<keyword evidence="4" id="KW-1185">Reference proteome</keyword>
<evidence type="ECO:0000256" key="1">
    <source>
        <dbReference type="SAM" id="MobiDB-lite"/>
    </source>
</evidence>
<dbReference type="Gene3D" id="3.60.40.10">
    <property type="entry name" value="PPM-type phosphatase domain"/>
    <property type="match status" value="1"/>
</dbReference>
<dbReference type="SUPFAM" id="SSF81606">
    <property type="entry name" value="PP2C-like"/>
    <property type="match status" value="1"/>
</dbReference>
<evidence type="ECO:0000259" key="2">
    <source>
        <dbReference type="Pfam" id="PF13672"/>
    </source>
</evidence>
<dbReference type="Proteomes" id="UP000053900">
    <property type="component" value="Unassembled WGS sequence"/>
</dbReference>
<comment type="caution">
    <text evidence="3">The sequence shown here is derived from an EMBL/GenBank/DDBJ whole genome shotgun (WGS) entry which is preliminary data.</text>
</comment>
<reference evidence="3 4" key="1">
    <citation type="submission" date="2015-07" db="EMBL/GenBank/DDBJ databases">
        <title>Draft genome of Enhydrobacter aerosaccus.</title>
        <authorList>
            <person name="Wang X."/>
        </authorList>
    </citation>
    <scope>NUCLEOTIDE SEQUENCE [LARGE SCALE GENOMIC DNA]</scope>
    <source>
        <strain evidence="3 4">CGMCC9176</strain>
    </source>
</reference>
<gene>
    <name evidence="3" type="ORF">AFK20_08610</name>
</gene>
<feature type="compositionally biased region" description="Polar residues" evidence="1">
    <location>
        <begin position="369"/>
        <end position="381"/>
    </location>
</feature>
<organism evidence="3 4">
    <name type="scientific">Enhydrobacter aerosaccus</name>
    <dbReference type="NCBI Taxonomy" id="225324"/>
    <lineage>
        <taxon>Bacteria</taxon>
        <taxon>Pseudomonadati</taxon>
        <taxon>Pseudomonadota</taxon>
        <taxon>Alphaproteobacteria</taxon>
        <taxon>Hyphomicrobiales</taxon>
        <taxon>Enhydrobacter</taxon>
    </lineage>
</organism>
<proteinExistence type="predicted"/>